<protein>
    <recommendedName>
        <fullName evidence="5 14">Cytidine deaminase</fullName>
        <ecNumber evidence="4 14">3.5.4.5</ecNumber>
    </recommendedName>
    <alternativeName>
        <fullName evidence="9 14">Cytidine aminohydrolase</fullName>
    </alternativeName>
</protein>
<dbReference type="STRING" id="661478.OP10G_3087"/>
<comment type="similarity">
    <text evidence="3 14">Belongs to the cytidine and deoxycytidylate deaminase family.</text>
</comment>
<proteinExistence type="inferred from homology"/>
<evidence type="ECO:0000256" key="11">
    <source>
        <dbReference type="ARBA" id="ARBA00049558"/>
    </source>
</evidence>
<keyword evidence="6 13" id="KW-0479">Metal-binding</keyword>
<dbReference type="eggNOG" id="COG0295">
    <property type="taxonomic scope" value="Bacteria"/>
</dbReference>
<dbReference type="GO" id="GO:0005829">
    <property type="term" value="C:cytosol"/>
    <property type="evidence" value="ECO:0007669"/>
    <property type="project" value="TreeGrafter"/>
</dbReference>
<dbReference type="GO" id="GO:0004126">
    <property type="term" value="F:cytidine deaminase activity"/>
    <property type="evidence" value="ECO:0007669"/>
    <property type="project" value="UniProtKB-UniRule"/>
</dbReference>
<dbReference type="PROSITE" id="PS51747">
    <property type="entry name" value="CYT_DCMP_DEAMINASES_2"/>
    <property type="match status" value="1"/>
</dbReference>
<dbReference type="EC" id="3.5.4.5" evidence="4 14"/>
<evidence type="ECO:0000313" key="17">
    <source>
        <dbReference type="Proteomes" id="UP000027982"/>
    </source>
</evidence>
<feature type="domain" description="CMP/dCMP-type deaminase" evidence="15">
    <location>
        <begin position="3"/>
        <end position="128"/>
    </location>
</feature>
<evidence type="ECO:0000256" key="10">
    <source>
        <dbReference type="ARBA" id="ARBA00049252"/>
    </source>
</evidence>
<dbReference type="Gene3D" id="3.40.140.10">
    <property type="entry name" value="Cytidine Deaminase, domain 2"/>
    <property type="match status" value="1"/>
</dbReference>
<evidence type="ECO:0000256" key="6">
    <source>
        <dbReference type="ARBA" id="ARBA00022723"/>
    </source>
</evidence>
<evidence type="ECO:0000256" key="1">
    <source>
        <dbReference type="ARBA" id="ARBA00001947"/>
    </source>
</evidence>
<dbReference type="NCBIfam" id="TIGR01354">
    <property type="entry name" value="cyt_deam_tetra"/>
    <property type="match status" value="1"/>
</dbReference>
<dbReference type="KEGG" id="fgi:OP10G_3087"/>
<dbReference type="GO" id="GO:0072527">
    <property type="term" value="P:pyrimidine-containing compound metabolic process"/>
    <property type="evidence" value="ECO:0007669"/>
    <property type="project" value="UniProtKB-ARBA"/>
</dbReference>
<dbReference type="InterPro" id="IPR002125">
    <property type="entry name" value="CMP_dCMP_dom"/>
</dbReference>
<feature type="active site" description="Proton donor" evidence="12">
    <location>
        <position position="57"/>
    </location>
</feature>
<dbReference type="InterPro" id="IPR016192">
    <property type="entry name" value="APOBEC/CMP_deaminase_Zn-bd"/>
</dbReference>
<organism evidence="16 17">
    <name type="scientific">Fimbriimonas ginsengisoli Gsoil 348</name>
    <dbReference type="NCBI Taxonomy" id="661478"/>
    <lineage>
        <taxon>Bacteria</taxon>
        <taxon>Bacillati</taxon>
        <taxon>Armatimonadota</taxon>
        <taxon>Fimbriimonadia</taxon>
        <taxon>Fimbriimonadales</taxon>
        <taxon>Fimbriimonadaceae</taxon>
        <taxon>Fimbriimonas</taxon>
    </lineage>
</organism>
<dbReference type="Pfam" id="PF00383">
    <property type="entry name" value="dCMP_cyt_deam_1"/>
    <property type="match status" value="1"/>
</dbReference>
<dbReference type="InterPro" id="IPR050202">
    <property type="entry name" value="Cyt/Deoxycyt_deaminase"/>
</dbReference>
<dbReference type="HOGENOM" id="CLU_097262_4_1_0"/>
<accession>A0A068NUK8</accession>
<reference evidence="16 17" key="1">
    <citation type="journal article" date="2014" name="PLoS ONE">
        <title>The first complete genome sequence of the class fimbriimonadia in the phylum armatimonadetes.</title>
        <authorList>
            <person name="Hu Z.Y."/>
            <person name="Wang Y.Z."/>
            <person name="Im W.T."/>
            <person name="Wang S.Y."/>
            <person name="Zhao G.P."/>
            <person name="Zheng H.J."/>
            <person name="Quan Z.X."/>
        </authorList>
    </citation>
    <scope>NUCLEOTIDE SEQUENCE [LARGE SCALE GENOMIC DNA]</scope>
    <source>
        <strain evidence="16">Gsoil 348</strain>
    </source>
</reference>
<dbReference type="InterPro" id="IPR006262">
    <property type="entry name" value="Cyt_deam_tetra"/>
</dbReference>
<evidence type="ECO:0000256" key="9">
    <source>
        <dbReference type="ARBA" id="ARBA00032005"/>
    </source>
</evidence>
<evidence type="ECO:0000256" key="8">
    <source>
        <dbReference type="ARBA" id="ARBA00022833"/>
    </source>
</evidence>
<dbReference type="FunFam" id="3.40.140.10:FF:000008">
    <property type="entry name" value="Cytidine deaminase"/>
    <property type="match status" value="1"/>
</dbReference>
<evidence type="ECO:0000256" key="4">
    <source>
        <dbReference type="ARBA" id="ARBA00012783"/>
    </source>
</evidence>
<dbReference type="EMBL" id="CP007139">
    <property type="protein sequence ID" value="AIE86455.1"/>
    <property type="molecule type" value="Genomic_DNA"/>
</dbReference>
<keyword evidence="8 13" id="KW-0862">Zinc</keyword>
<evidence type="ECO:0000256" key="7">
    <source>
        <dbReference type="ARBA" id="ARBA00022801"/>
    </source>
</evidence>
<evidence type="ECO:0000256" key="13">
    <source>
        <dbReference type="PIRSR" id="PIRSR606262-3"/>
    </source>
</evidence>
<dbReference type="GO" id="GO:0008270">
    <property type="term" value="F:zinc ion binding"/>
    <property type="evidence" value="ECO:0007669"/>
    <property type="project" value="UniProtKB-UniRule"/>
</dbReference>
<gene>
    <name evidence="16" type="ORF">OP10G_3087</name>
</gene>
<dbReference type="Proteomes" id="UP000027982">
    <property type="component" value="Chromosome"/>
</dbReference>
<feature type="binding site" evidence="13">
    <location>
        <position position="55"/>
    </location>
    <ligand>
        <name>Zn(2+)</name>
        <dbReference type="ChEBI" id="CHEBI:29105"/>
        <note>catalytic</note>
    </ligand>
</feature>
<dbReference type="AlphaFoldDB" id="A0A068NUK8"/>
<dbReference type="GO" id="GO:0042802">
    <property type="term" value="F:identical protein binding"/>
    <property type="evidence" value="ECO:0007669"/>
    <property type="project" value="UniProtKB-ARBA"/>
</dbReference>
<evidence type="ECO:0000313" key="16">
    <source>
        <dbReference type="EMBL" id="AIE86455.1"/>
    </source>
</evidence>
<comment type="catalytic activity">
    <reaction evidence="10 14">
        <text>2'-deoxycytidine + H2O + H(+) = 2'-deoxyuridine + NH4(+)</text>
        <dbReference type="Rhea" id="RHEA:13433"/>
        <dbReference type="ChEBI" id="CHEBI:15377"/>
        <dbReference type="ChEBI" id="CHEBI:15378"/>
        <dbReference type="ChEBI" id="CHEBI:15698"/>
        <dbReference type="ChEBI" id="CHEBI:16450"/>
        <dbReference type="ChEBI" id="CHEBI:28938"/>
        <dbReference type="EC" id="3.5.4.5"/>
    </reaction>
</comment>
<comment type="catalytic activity">
    <reaction evidence="11 14">
        <text>cytidine + H2O + H(+) = uridine + NH4(+)</text>
        <dbReference type="Rhea" id="RHEA:16069"/>
        <dbReference type="ChEBI" id="CHEBI:15377"/>
        <dbReference type="ChEBI" id="CHEBI:15378"/>
        <dbReference type="ChEBI" id="CHEBI:16704"/>
        <dbReference type="ChEBI" id="CHEBI:17562"/>
        <dbReference type="ChEBI" id="CHEBI:28938"/>
        <dbReference type="EC" id="3.5.4.5"/>
    </reaction>
</comment>
<keyword evidence="17" id="KW-1185">Reference proteome</keyword>
<evidence type="ECO:0000256" key="3">
    <source>
        <dbReference type="ARBA" id="ARBA00006576"/>
    </source>
</evidence>
<dbReference type="OrthoDB" id="9795347at2"/>
<dbReference type="InterPro" id="IPR016193">
    <property type="entry name" value="Cytidine_deaminase-like"/>
</dbReference>
<sequence>MKPIAEDLVRKAAEVRQRAYAPYSGYTVGAAIEDRDGRIWTGVNVENVSFGATICAERSAVVAMIGDGGREISRIAVVTRDGSPPCGMCLQVLSEFAADGAEVVLMSENGALVVRPLKEFLPFGFASADVRRTEPVG</sequence>
<evidence type="ECO:0000256" key="2">
    <source>
        <dbReference type="ARBA" id="ARBA00003949"/>
    </source>
</evidence>
<dbReference type="PANTHER" id="PTHR11644:SF2">
    <property type="entry name" value="CYTIDINE DEAMINASE"/>
    <property type="match status" value="1"/>
</dbReference>
<dbReference type="CDD" id="cd01283">
    <property type="entry name" value="cytidine_deaminase"/>
    <property type="match status" value="1"/>
</dbReference>
<name>A0A068NUK8_FIMGI</name>
<comment type="function">
    <text evidence="2 14">This enzyme scavenges exogenous and endogenous cytidine and 2'-deoxycytidine for UMP synthesis.</text>
</comment>
<dbReference type="PROSITE" id="PS00903">
    <property type="entry name" value="CYT_DCMP_DEAMINASES_1"/>
    <property type="match status" value="1"/>
</dbReference>
<keyword evidence="7 14" id="KW-0378">Hydrolase</keyword>
<feature type="binding site" evidence="13">
    <location>
        <position position="86"/>
    </location>
    <ligand>
        <name>Zn(2+)</name>
        <dbReference type="ChEBI" id="CHEBI:29105"/>
        <note>catalytic</note>
    </ligand>
</feature>
<dbReference type="GO" id="GO:0055086">
    <property type="term" value="P:nucleobase-containing small molecule metabolic process"/>
    <property type="evidence" value="ECO:0007669"/>
    <property type="project" value="UniProtKB-ARBA"/>
</dbReference>
<feature type="binding site" evidence="13">
    <location>
        <position position="89"/>
    </location>
    <ligand>
        <name>Zn(2+)</name>
        <dbReference type="ChEBI" id="CHEBI:29105"/>
        <note>catalytic</note>
    </ligand>
</feature>
<evidence type="ECO:0000259" key="15">
    <source>
        <dbReference type="PROSITE" id="PS51747"/>
    </source>
</evidence>
<evidence type="ECO:0000256" key="5">
    <source>
        <dbReference type="ARBA" id="ARBA00018266"/>
    </source>
</evidence>
<dbReference type="NCBIfam" id="NF004064">
    <property type="entry name" value="PRK05578.1"/>
    <property type="match status" value="1"/>
</dbReference>
<dbReference type="RefSeq" id="WP_025229579.1">
    <property type="nucleotide sequence ID" value="NZ_CP007139.1"/>
</dbReference>
<comment type="cofactor">
    <cofactor evidence="1 13 14">
        <name>Zn(2+)</name>
        <dbReference type="ChEBI" id="CHEBI:29105"/>
    </cofactor>
</comment>
<evidence type="ECO:0000256" key="12">
    <source>
        <dbReference type="PIRSR" id="PIRSR606262-1"/>
    </source>
</evidence>
<evidence type="ECO:0000256" key="14">
    <source>
        <dbReference type="RuleBase" id="RU364006"/>
    </source>
</evidence>
<dbReference type="SUPFAM" id="SSF53927">
    <property type="entry name" value="Cytidine deaminase-like"/>
    <property type="match status" value="1"/>
</dbReference>
<dbReference type="PANTHER" id="PTHR11644">
    <property type="entry name" value="CYTIDINE DEAMINASE"/>
    <property type="match status" value="1"/>
</dbReference>